<protein>
    <submittedName>
        <fullName evidence="8">DoxX family protein</fullName>
    </submittedName>
</protein>
<feature type="transmembrane region" description="Helical" evidence="7">
    <location>
        <begin position="117"/>
        <end position="134"/>
    </location>
</feature>
<dbReference type="PANTHER" id="PTHR33452">
    <property type="entry name" value="OXIDOREDUCTASE CATD-RELATED"/>
    <property type="match status" value="1"/>
</dbReference>
<keyword evidence="6 7" id="KW-0472">Membrane</keyword>
<evidence type="ECO:0000313" key="9">
    <source>
        <dbReference type="Proteomes" id="UP000597617"/>
    </source>
</evidence>
<dbReference type="Proteomes" id="UP000597617">
    <property type="component" value="Unassembled WGS sequence"/>
</dbReference>
<dbReference type="RefSeq" id="WP_196282345.1">
    <property type="nucleotide sequence ID" value="NZ_JADQDQ010000004.1"/>
</dbReference>
<dbReference type="EMBL" id="JADQDQ010000004">
    <property type="protein sequence ID" value="MBF9237976.1"/>
    <property type="molecule type" value="Genomic_DNA"/>
</dbReference>
<feature type="transmembrane region" description="Helical" evidence="7">
    <location>
        <begin position="86"/>
        <end position="102"/>
    </location>
</feature>
<evidence type="ECO:0000256" key="1">
    <source>
        <dbReference type="ARBA" id="ARBA00004651"/>
    </source>
</evidence>
<keyword evidence="3" id="KW-1003">Cell membrane</keyword>
<accession>A0ABS0II07</accession>
<dbReference type="Pfam" id="PF07681">
    <property type="entry name" value="DoxX"/>
    <property type="match status" value="1"/>
</dbReference>
<evidence type="ECO:0000256" key="4">
    <source>
        <dbReference type="ARBA" id="ARBA00022692"/>
    </source>
</evidence>
<proteinExistence type="inferred from homology"/>
<evidence type="ECO:0000256" key="2">
    <source>
        <dbReference type="ARBA" id="ARBA00006679"/>
    </source>
</evidence>
<evidence type="ECO:0000256" key="3">
    <source>
        <dbReference type="ARBA" id="ARBA00022475"/>
    </source>
</evidence>
<evidence type="ECO:0000256" key="6">
    <source>
        <dbReference type="ARBA" id="ARBA00023136"/>
    </source>
</evidence>
<feature type="transmembrane region" description="Helical" evidence="7">
    <location>
        <begin position="61"/>
        <end position="79"/>
    </location>
</feature>
<evidence type="ECO:0000256" key="5">
    <source>
        <dbReference type="ARBA" id="ARBA00022989"/>
    </source>
</evidence>
<organism evidence="8 9">
    <name type="scientific">Hymenobacter jeongseonensis</name>
    <dbReference type="NCBI Taxonomy" id="2791027"/>
    <lineage>
        <taxon>Bacteria</taxon>
        <taxon>Pseudomonadati</taxon>
        <taxon>Bacteroidota</taxon>
        <taxon>Cytophagia</taxon>
        <taxon>Cytophagales</taxon>
        <taxon>Hymenobacteraceae</taxon>
        <taxon>Hymenobacter</taxon>
    </lineage>
</organism>
<keyword evidence="5 7" id="KW-1133">Transmembrane helix</keyword>
<comment type="subcellular location">
    <subcellularLocation>
        <location evidence="1">Cell membrane</location>
        <topology evidence="1">Multi-pass membrane protein</topology>
    </subcellularLocation>
</comment>
<evidence type="ECO:0000256" key="7">
    <source>
        <dbReference type="SAM" id="Phobius"/>
    </source>
</evidence>
<feature type="transmembrane region" description="Helical" evidence="7">
    <location>
        <begin position="155"/>
        <end position="175"/>
    </location>
</feature>
<sequence>MKNSTTSLAAWRGPAAAFGLLVFRLHLGVVMVEAGLPKLEPSDWFTSQVANLGFTWPSPEMWAWLAAWGEFAGGILLVVGLGTRLAAAQLSVQFFVISFLWYDKPEFFTGMYVQQEMFWGFVLLLATGAGKWSLDYWLRTRVWPLSVRKAFFRKATIGASAAVLAAVLLASPAMAGCAFGSVHSDLIIEPGKQFVLGGDQRGAFKVVARNKGKVAVEIKERPRNGGIFGKITLAPGQQGVVRFAEGSTAVLLNPSASQANLDLKITGDTNLRMASEPVVSGGVKTNLPRLTGAELSDALADWQGTLTYLNYTSQRTVTLNTVLRGQMTRPDQLLLRFDYEEPNKTHVFGTDTLAFLADGAQVRWDGIDYLVQSKEWLPSQTLRLVLEGQGQDDNRAATIRKTLTLSPHRFIVKKEVRFSPDSAFLQRNQYSFAR</sequence>
<evidence type="ECO:0000313" key="8">
    <source>
        <dbReference type="EMBL" id="MBF9237976.1"/>
    </source>
</evidence>
<reference evidence="8 9" key="1">
    <citation type="submission" date="2020-11" db="EMBL/GenBank/DDBJ databases">
        <authorList>
            <person name="Kim M.K."/>
        </authorList>
    </citation>
    <scope>NUCLEOTIDE SEQUENCE [LARGE SCALE GENOMIC DNA]</scope>
    <source>
        <strain evidence="8 9">BT683</strain>
    </source>
</reference>
<comment type="similarity">
    <text evidence="2">Belongs to the DoxX family.</text>
</comment>
<name>A0ABS0II07_9BACT</name>
<dbReference type="InterPro" id="IPR032808">
    <property type="entry name" value="DoxX"/>
</dbReference>
<gene>
    <name evidence="8" type="ORF">I2I05_11280</name>
</gene>
<comment type="caution">
    <text evidence="8">The sequence shown here is derived from an EMBL/GenBank/DDBJ whole genome shotgun (WGS) entry which is preliminary data.</text>
</comment>
<keyword evidence="9" id="KW-1185">Reference proteome</keyword>
<keyword evidence="4 7" id="KW-0812">Transmembrane</keyword>
<dbReference type="PANTHER" id="PTHR33452:SF1">
    <property type="entry name" value="INNER MEMBRANE PROTEIN YPHA-RELATED"/>
    <property type="match status" value="1"/>
</dbReference>
<dbReference type="InterPro" id="IPR051907">
    <property type="entry name" value="DoxX-like_oxidoreductase"/>
</dbReference>